<feature type="domain" description="C2H2-type" evidence="9">
    <location>
        <begin position="51"/>
        <end position="78"/>
    </location>
</feature>
<dbReference type="GO" id="GO:0005634">
    <property type="term" value="C:nucleus"/>
    <property type="evidence" value="ECO:0007669"/>
    <property type="project" value="UniProtKB-SubCell"/>
</dbReference>
<dbReference type="FunFam" id="3.30.160.60:FF:000018">
    <property type="entry name" value="Krueppel-like factor 15"/>
    <property type="match status" value="1"/>
</dbReference>
<sequence length="106" mass="12008">PRPSPQSASAPGLYVRGERPFQCTWPDCDKKFSRSDELTRHFRTHTGEKRFSCPLCTKCFMRSDHLSKHARRHDGFHPAMLRNPHGRRRHSSTSTSSSGSGDAEGI</sequence>
<dbReference type="GO" id="GO:0043249">
    <property type="term" value="P:erythrocyte maturation"/>
    <property type="evidence" value="ECO:0007669"/>
    <property type="project" value="Ensembl"/>
</dbReference>
<accession>A0A3B4D2S8</accession>
<dbReference type="GO" id="GO:2000374">
    <property type="term" value="P:regulation of oxygen metabolic process"/>
    <property type="evidence" value="ECO:0007669"/>
    <property type="project" value="Ensembl"/>
</dbReference>
<evidence type="ECO:0000256" key="3">
    <source>
        <dbReference type="ARBA" id="ARBA00022737"/>
    </source>
</evidence>
<dbReference type="FunFam" id="3.30.160.60:FF:000926">
    <property type="entry name" value="Kruppel like factor 13"/>
    <property type="match status" value="1"/>
</dbReference>
<dbReference type="SUPFAM" id="SSF57667">
    <property type="entry name" value="beta-beta-alpha zinc fingers"/>
    <property type="match status" value="1"/>
</dbReference>
<evidence type="ECO:0000256" key="1">
    <source>
        <dbReference type="ARBA" id="ARBA00004123"/>
    </source>
</evidence>
<evidence type="ECO:0000256" key="6">
    <source>
        <dbReference type="ARBA" id="ARBA00023242"/>
    </source>
</evidence>
<dbReference type="GO" id="GO:0000981">
    <property type="term" value="F:DNA-binding transcription factor activity, RNA polymerase II-specific"/>
    <property type="evidence" value="ECO:0007669"/>
    <property type="project" value="TreeGrafter"/>
</dbReference>
<dbReference type="PROSITE" id="PS50157">
    <property type="entry name" value="ZINC_FINGER_C2H2_2"/>
    <property type="match status" value="2"/>
</dbReference>
<evidence type="ECO:0000256" key="8">
    <source>
        <dbReference type="SAM" id="MobiDB-lite"/>
    </source>
</evidence>
<reference evidence="10" key="3">
    <citation type="submission" date="2025-09" db="UniProtKB">
        <authorList>
            <consortium name="Ensembl"/>
        </authorList>
    </citation>
    <scope>IDENTIFICATION</scope>
</reference>
<evidence type="ECO:0000313" key="10">
    <source>
        <dbReference type="Ensembl" id="ENSPNAP00000017823.2"/>
    </source>
</evidence>
<feature type="compositionally biased region" description="Low complexity" evidence="8">
    <location>
        <begin position="92"/>
        <end position="106"/>
    </location>
</feature>
<dbReference type="Ensembl" id="ENSPNAT00000038700.2">
    <property type="protein sequence ID" value="ENSPNAP00000017823.2"/>
    <property type="gene ID" value="ENSPNAG00000024126.2"/>
</dbReference>
<dbReference type="PROSITE" id="PS00028">
    <property type="entry name" value="ZINC_FINGER_C2H2_1"/>
    <property type="match status" value="2"/>
</dbReference>
<dbReference type="Pfam" id="PF00096">
    <property type="entry name" value="zf-C2H2"/>
    <property type="match status" value="2"/>
</dbReference>
<dbReference type="Proteomes" id="UP001501920">
    <property type="component" value="Chromosome 20"/>
</dbReference>
<evidence type="ECO:0000256" key="5">
    <source>
        <dbReference type="ARBA" id="ARBA00022833"/>
    </source>
</evidence>
<reference evidence="10 11" key="1">
    <citation type="submission" date="2020-10" db="EMBL/GenBank/DDBJ databases">
        <title>Pygocentrus nattereri (red-bellied piranha) genome, fPygNat1, primary haplotype.</title>
        <authorList>
            <person name="Myers G."/>
            <person name="Meyer A."/>
            <person name="Karagic N."/>
            <person name="Pippel M."/>
            <person name="Winkler S."/>
            <person name="Tracey A."/>
            <person name="Wood J."/>
            <person name="Formenti G."/>
            <person name="Howe K."/>
            <person name="Fedrigo O."/>
            <person name="Jarvis E.D."/>
        </authorList>
    </citation>
    <scope>NUCLEOTIDE SEQUENCE [LARGE SCALE GENOMIC DNA]</scope>
</reference>
<dbReference type="Gene3D" id="3.30.160.60">
    <property type="entry name" value="Classic Zinc Finger"/>
    <property type="match status" value="2"/>
</dbReference>
<keyword evidence="3" id="KW-0677">Repeat</keyword>
<dbReference type="GO" id="GO:0008270">
    <property type="term" value="F:zinc ion binding"/>
    <property type="evidence" value="ECO:0007669"/>
    <property type="project" value="UniProtKB-KW"/>
</dbReference>
<dbReference type="GeneTree" id="ENSGT00940000160905"/>
<evidence type="ECO:0000259" key="9">
    <source>
        <dbReference type="PROSITE" id="PS50157"/>
    </source>
</evidence>
<reference evidence="10" key="2">
    <citation type="submission" date="2025-08" db="UniProtKB">
        <authorList>
            <consortium name="Ensembl"/>
        </authorList>
    </citation>
    <scope>IDENTIFICATION</scope>
</reference>
<keyword evidence="5" id="KW-0862">Zinc</keyword>
<dbReference type="STRING" id="42514.ENSPNAP00000017823"/>
<dbReference type="GO" id="GO:0042098">
    <property type="term" value="P:T cell proliferation"/>
    <property type="evidence" value="ECO:0007669"/>
    <property type="project" value="Ensembl"/>
</dbReference>
<dbReference type="SMART" id="SM00355">
    <property type="entry name" value="ZnF_C2H2"/>
    <property type="match status" value="2"/>
</dbReference>
<evidence type="ECO:0000256" key="4">
    <source>
        <dbReference type="ARBA" id="ARBA00022771"/>
    </source>
</evidence>
<feature type="domain" description="C2H2-type" evidence="9">
    <location>
        <begin position="21"/>
        <end position="50"/>
    </location>
</feature>
<keyword evidence="11" id="KW-1185">Reference proteome</keyword>
<keyword evidence="4 7" id="KW-0863">Zinc-finger</keyword>
<dbReference type="AlphaFoldDB" id="A0A3B4D2S8"/>
<dbReference type="GO" id="GO:0000978">
    <property type="term" value="F:RNA polymerase II cis-regulatory region sequence-specific DNA binding"/>
    <property type="evidence" value="ECO:0007669"/>
    <property type="project" value="TreeGrafter"/>
</dbReference>
<dbReference type="InterPro" id="IPR013087">
    <property type="entry name" value="Znf_C2H2_type"/>
</dbReference>
<keyword evidence="6" id="KW-0539">Nucleus</keyword>
<evidence type="ECO:0000313" key="11">
    <source>
        <dbReference type="Proteomes" id="UP001501920"/>
    </source>
</evidence>
<dbReference type="InterPro" id="IPR036236">
    <property type="entry name" value="Znf_C2H2_sf"/>
</dbReference>
<protein>
    <submittedName>
        <fullName evidence="10">Kruppel like factor 9</fullName>
    </submittedName>
</protein>
<dbReference type="OMA" id="HARRHAX"/>
<name>A0A3B4D2S8_PYGNA</name>
<proteinExistence type="predicted"/>
<comment type="subcellular location">
    <subcellularLocation>
        <location evidence="1">Nucleus</location>
    </subcellularLocation>
</comment>
<dbReference type="PANTHER" id="PTHR23235:SF132">
    <property type="entry name" value="KRUEPPEL-LIKE FACTOR 9"/>
    <property type="match status" value="1"/>
</dbReference>
<evidence type="ECO:0000256" key="2">
    <source>
        <dbReference type="ARBA" id="ARBA00022723"/>
    </source>
</evidence>
<dbReference type="PANTHER" id="PTHR23235">
    <property type="entry name" value="KRUEPPEL-LIKE TRANSCRIPTION FACTOR"/>
    <property type="match status" value="1"/>
</dbReference>
<feature type="region of interest" description="Disordered" evidence="8">
    <location>
        <begin position="68"/>
        <end position="106"/>
    </location>
</feature>
<organism evidence="10 11">
    <name type="scientific">Pygocentrus nattereri</name>
    <name type="common">Red-bellied piranha</name>
    <dbReference type="NCBI Taxonomy" id="42514"/>
    <lineage>
        <taxon>Eukaryota</taxon>
        <taxon>Metazoa</taxon>
        <taxon>Chordata</taxon>
        <taxon>Craniata</taxon>
        <taxon>Vertebrata</taxon>
        <taxon>Euteleostomi</taxon>
        <taxon>Actinopterygii</taxon>
        <taxon>Neopterygii</taxon>
        <taxon>Teleostei</taxon>
        <taxon>Ostariophysi</taxon>
        <taxon>Characiformes</taxon>
        <taxon>Characoidei</taxon>
        <taxon>Pygocentrus</taxon>
    </lineage>
</organism>
<evidence type="ECO:0000256" key="7">
    <source>
        <dbReference type="PROSITE-ProRule" id="PRU00042"/>
    </source>
</evidence>
<keyword evidence="2" id="KW-0479">Metal-binding</keyword>